<evidence type="ECO:0000313" key="11">
    <source>
        <dbReference type="Proteomes" id="UP001299409"/>
    </source>
</evidence>
<name>A0ABS8CZJ8_9FIRM</name>
<dbReference type="PROSITE" id="PS51918">
    <property type="entry name" value="RADICAL_SAM"/>
    <property type="match status" value="1"/>
</dbReference>
<keyword evidence="4" id="KW-0479">Metal-binding</keyword>
<dbReference type="SFLD" id="SFLDG01118">
    <property type="entry name" value="activating_enzymes__group_2"/>
    <property type="match status" value="1"/>
</dbReference>
<feature type="domain" description="4Fe-4S ferredoxin-type" evidence="8">
    <location>
        <begin position="78"/>
        <end position="107"/>
    </location>
</feature>
<organism evidence="10 11">
    <name type="scientific">Intestinibacter bartlettii</name>
    <dbReference type="NCBI Taxonomy" id="261299"/>
    <lineage>
        <taxon>Bacteria</taxon>
        <taxon>Bacillati</taxon>
        <taxon>Bacillota</taxon>
        <taxon>Clostridia</taxon>
        <taxon>Peptostreptococcales</taxon>
        <taxon>Peptostreptococcaceae</taxon>
        <taxon>Intestinibacter</taxon>
    </lineage>
</organism>
<evidence type="ECO:0000256" key="6">
    <source>
        <dbReference type="ARBA" id="ARBA00023014"/>
    </source>
</evidence>
<keyword evidence="11" id="KW-1185">Reference proteome</keyword>
<dbReference type="InterPro" id="IPR058240">
    <property type="entry name" value="rSAM_sf"/>
</dbReference>
<sequence length="313" mass="35969">MSNVGNILRIEKISPNDGNGLRTVVFFKGCPLRCKWCSTPESHKTNSELYYKPEKCISCGKCINQCDQKALSLNEYTHKISIDKPKCINCFECTKKCLKGALGIYGKNMTVDEVVKIILKDEIFYFHSNGGVTLSGGDVLLQSEFAKNILIKCKESGINTMAELDMFGDFKNIENILPYLDSFYVDIKLIDNDLHKQWIGVENTTILENIKKAAKISKPGKMHIRVPLIWDINDSYDNIFKTAEYCNELDSCSELEFLPYHRLGQITYKYLDKKYELEDLRTMSYEDAYKKVCFLKDLNFPFKIKILGKVIND</sequence>
<accession>A0ABS8CZJ8</accession>
<gene>
    <name evidence="10" type="ORF">LIP50_10610</name>
</gene>
<dbReference type="InterPro" id="IPR013785">
    <property type="entry name" value="Aldolase_TIM"/>
</dbReference>
<dbReference type="InterPro" id="IPR012839">
    <property type="entry name" value="Organic_radical_activase"/>
</dbReference>
<keyword evidence="6" id="KW-0411">Iron-sulfur</keyword>
<evidence type="ECO:0000313" key="10">
    <source>
        <dbReference type="EMBL" id="MCB5446655.1"/>
    </source>
</evidence>
<keyword evidence="5" id="KW-0408">Iron</keyword>
<dbReference type="Gene3D" id="3.30.70.20">
    <property type="match status" value="1"/>
</dbReference>
<dbReference type="Gene3D" id="3.20.20.70">
    <property type="entry name" value="Aldolase class I"/>
    <property type="match status" value="1"/>
</dbReference>
<keyword evidence="3" id="KW-0949">S-adenosyl-L-methionine</keyword>
<dbReference type="Proteomes" id="UP001299409">
    <property type="component" value="Unassembled WGS sequence"/>
</dbReference>
<feature type="domain" description="Radical SAM core" evidence="9">
    <location>
        <begin position="16"/>
        <end position="301"/>
    </location>
</feature>
<dbReference type="EMBL" id="JAJBMB010000010">
    <property type="protein sequence ID" value="MCB5446655.1"/>
    <property type="molecule type" value="Genomic_DNA"/>
</dbReference>
<comment type="caution">
    <text evidence="10">The sequence shown here is derived from an EMBL/GenBank/DDBJ whole genome shotgun (WGS) entry which is preliminary data.</text>
</comment>
<dbReference type="InterPro" id="IPR017896">
    <property type="entry name" value="4Fe4S_Fe-S-bd"/>
</dbReference>
<evidence type="ECO:0000259" key="9">
    <source>
        <dbReference type="PROSITE" id="PS51918"/>
    </source>
</evidence>
<dbReference type="Pfam" id="PF04055">
    <property type="entry name" value="Radical_SAM"/>
    <property type="match status" value="1"/>
</dbReference>
<evidence type="ECO:0000256" key="1">
    <source>
        <dbReference type="ARBA" id="ARBA00001966"/>
    </source>
</evidence>
<dbReference type="SFLD" id="SFLDG01066">
    <property type="entry name" value="organic_radical-activating_enz"/>
    <property type="match status" value="1"/>
</dbReference>
<protein>
    <submittedName>
        <fullName evidence="10">Glycyl-radical enzyme activating protein</fullName>
    </submittedName>
</protein>
<proteinExistence type="predicted"/>
<dbReference type="SUPFAM" id="SSF54862">
    <property type="entry name" value="4Fe-4S ferredoxins"/>
    <property type="match status" value="1"/>
</dbReference>
<dbReference type="SFLD" id="SFLDS00029">
    <property type="entry name" value="Radical_SAM"/>
    <property type="match status" value="1"/>
</dbReference>
<evidence type="ECO:0000256" key="3">
    <source>
        <dbReference type="ARBA" id="ARBA00022691"/>
    </source>
</evidence>
<dbReference type="RefSeq" id="WP_226914960.1">
    <property type="nucleotide sequence ID" value="NZ_BAABXU010000001.1"/>
</dbReference>
<dbReference type="Pfam" id="PF00037">
    <property type="entry name" value="Fer4"/>
    <property type="match status" value="1"/>
</dbReference>
<comment type="cofactor">
    <cofactor evidence="1">
        <name>[4Fe-4S] cluster</name>
        <dbReference type="ChEBI" id="CHEBI:49883"/>
    </cofactor>
</comment>
<evidence type="ECO:0000256" key="4">
    <source>
        <dbReference type="ARBA" id="ARBA00022723"/>
    </source>
</evidence>
<dbReference type="InterPro" id="IPR040074">
    <property type="entry name" value="BssD/PflA/YjjW"/>
</dbReference>
<dbReference type="NCBIfam" id="TIGR02494">
    <property type="entry name" value="PFLE_PFLC"/>
    <property type="match status" value="1"/>
</dbReference>
<dbReference type="PANTHER" id="PTHR30352">
    <property type="entry name" value="PYRUVATE FORMATE-LYASE-ACTIVATING ENZYME"/>
    <property type="match status" value="1"/>
</dbReference>
<dbReference type="PIRSF" id="PIRSF000371">
    <property type="entry name" value="PFL_act_enz"/>
    <property type="match status" value="1"/>
</dbReference>
<reference evidence="10 11" key="1">
    <citation type="submission" date="2021-10" db="EMBL/GenBank/DDBJ databases">
        <title>Collection of gut derived symbiotic bacterial strains cultured from healthy donors.</title>
        <authorList>
            <person name="Lin H."/>
            <person name="Littmann E."/>
            <person name="Claire K."/>
            <person name="Pamer E."/>
        </authorList>
    </citation>
    <scope>NUCLEOTIDE SEQUENCE [LARGE SCALE GENOMIC DNA]</scope>
    <source>
        <strain evidence="10 11">MSK.17.68</strain>
    </source>
</reference>
<evidence type="ECO:0000256" key="2">
    <source>
        <dbReference type="ARBA" id="ARBA00022485"/>
    </source>
</evidence>
<dbReference type="PANTHER" id="PTHR30352:SF4">
    <property type="entry name" value="PYRUVATE FORMATE-LYASE 2-ACTIVATING ENZYME"/>
    <property type="match status" value="1"/>
</dbReference>
<dbReference type="SUPFAM" id="SSF102114">
    <property type="entry name" value="Radical SAM enzymes"/>
    <property type="match status" value="1"/>
</dbReference>
<evidence type="ECO:0000256" key="7">
    <source>
        <dbReference type="ARBA" id="ARBA00047365"/>
    </source>
</evidence>
<comment type="catalytic activity">
    <reaction evidence="7">
        <text>glycyl-[protein] + reduced [flavodoxin] + S-adenosyl-L-methionine = glycin-2-yl radical-[protein] + semiquinone [flavodoxin] + 5'-deoxyadenosine + L-methionine + H(+)</text>
        <dbReference type="Rhea" id="RHEA:61976"/>
        <dbReference type="Rhea" id="RHEA-COMP:10622"/>
        <dbReference type="Rhea" id="RHEA-COMP:14480"/>
        <dbReference type="Rhea" id="RHEA-COMP:15993"/>
        <dbReference type="Rhea" id="RHEA-COMP:15994"/>
        <dbReference type="ChEBI" id="CHEBI:15378"/>
        <dbReference type="ChEBI" id="CHEBI:17319"/>
        <dbReference type="ChEBI" id="CHEBI:29947"/>
        <dbReference type="ChEBI" id="CHEBI:32722"/>
        <dbReference type="ChEBI" id="CHEBI:57618"/>
        <dbReference type="ChEBI" id="CHEBI:57844"/>
        <dbReference type="ChEBI" id="CHEBI:59789"/>
        <dbReference type="ChEBI" id="CHEBI:140311"/>
    </reaction>
</comment>
<evidence type="ECO:0000259" key="8">
    <source>
        <dbReference type="PROSITE" id="PS51379"/>
    </source>
</evidence>
<dbReference type="PROSITE" id="PS51379">
    <property type="entry name" value="4FE4S_FER_2"/>
    <property type="match status" value="2"/>
</dbReference>
<dbReference type="InterPro" id="IPR034457">
    <property type="entry name" value="Organic_radical-activating"/>
</dbReference>
<evidence type="ECO:0000256" key="5">
    <source>
        <dbReference type="ARBA" id="ARBA00023004"/>
    </source>
</evidence>
<feature type="domain" description="4Fe-4S ferredoxin-type" evidence="8">
    <location>
        <begin position="47"/>
        <end position="76"/>
    </location>
</feature>
<keyword evidence="2" id="KW-0004">4Fe-4S</keyword>
<dbReference type="InterPro" id="IPR007197">
    <property type="entry name" value="rSAM"/>
</dbReference>